<dbReference type="Proteomes" id="UP000277582">
    <property type="component" value="Unassembled WGS sequence"/>
</dbReference>
<keyword evidence="13" id="KW-1185">Reference proteome</keyword>
<comment type="function">
    <text evidence="10">Part of the binding-protein-dependent transport system for phosphate; probably responsible for the translocation of the substrate across the membrane.</text>
</comment>
<dbReference type="InterPro" id="IPR011864">
    <property type="entry name" value="Phosphate_PstC"/>
</dbReference>
<dbReference type="PROSITE" id="PS50928">
    <property type="entry name" value="ABC_TM1"/>
    <property type="match status" value="1"/>
</dbReference>
<organism evidence="12 13">
    <name type="scientific">Candidatus Methanodesulfokora washburnensis</name>
    <dbReference type="NCBI Taxonomy" id="2478471"/>
    <lineage>
        <taxon>Archaea</taxon>
        <taxon>Thermoproteota</taxon>
        <taxon>Candidatus Korarchaeia</taxon>
        <taxon>Candidatus Korarchaeia incertae sedis</taxon>
        <taxon>Candidatus Methanodesulfokora</taxon>
    </lineage>
</organism>
<dbReference type="CDD" id="cd06261">
    <property type="entry name" value="TM_PBP2"/>
    <property type="match status" value="1"/>
</dbReference>
<dbReference type="GO" id="GO:0005315">
    <property type="term" value="F:phosphate transmembrane transporter activity"/>
    <property type="evidence" value="ECO:0007669"/>
    <property type="project" value="InterPro"/>
</dbReference>
<evidence type="ECO:0000256" key="2">
    <source>
        <dbReference type="ARBA" id="ARBA00007069"/>
    </source>
</evidence>
<dbReference type="GO" id="GO:0005886">
    <property type="term" value="C:plasma membrane"/>
    <property type="evidence" value="ECO:0007669"/>
    <property type="project" value="UniProtKB-SubCell"/>
</dbReference>
<dbReference type="PANTHER" id="PTHR30425:SF1">
    <property type="entry name" value="PHOSPHATE TRANSPORT SYSTEM PERMEASE PROTEIN PSTC"/>
    <property type="match status" value="1"/>
</dbReference>
<feature type="transmembrane region" description="Helical" evidence="9">
    <location>
        <begin position="262"/>
        <end position="288"/>
    </location>
</feature>
<keyword evidence="8 9" id="KW-0472">Membrane</keyword>
<evidence type="ECO:0000256" key="5">
    <source>
        <dbReference type="ARBA" id="ARBA00022592"/>
    </source>
</evidence>
<feature type="transmembrane region" description="Helical" evidence="9">
    <location>
        <begin position="195"/>
        <end position="217"/>
    </location>
</feature>
<keyword evidence="4 10" id="KW-1003">Cell membrane</keyword>
<evidence type="ECO:0000256" key="7">
    <source>
        <dbReference type="ARBA" id="ARBA00022989"/>
    </source>
</evidence>
<keyword evidence="7 9" id="KW-1133">Transmembrane helix</keyword>
<comment type="caution">
    <text evidence="12">The sequence shown here is derived from an EMBL/GenBank/DDBJ whole genome shotgun (WGS) entry which is preliminary data.</text>
</comment>
<reference evidence="12 13" key="1">
    <citation type="submission" date="2018-10" db="EMBL/GenBank/DDBJ databases">
        <title>Co-occurring genomic capacity for anaerobic methane metabolism and dissimilatory sulfite reduction discovered in the Korarchaeota.</title>
        <authorList>
            <person name="Mckay L.J."/>
            <person name="Dlakic M."/>
            <person name="Fields M.W."/>
            <person name="Delmont T.O."/>
            <person name="Eren A.M."/>
            <person name="Jay Z.J."/>
            <person name="Klingelsmith K.B."/>
            <person name="Rusch D.B."/>
            <person name="Inskeep W.P."/>
        </authorList>
    </citation>
    <scope>NUCLEOTIDE SEQUENCE [LARGE SCALE GENOMIC DNA]</scope>
    <source>
        <strain evidence="12 13">MDKW</strain>
    </source>
</reference>
<evidence type="ECO:0000256" key="6">
    <source>
        <dbReference type="ARBA" id="ARBA00022692"/>
    </source>
</evidence>
<comment type="subcellular location">
    <subcellularLocation>
        <location evidence="1 9">Cell membrane</location>
        <topology evidence="1 9">Multi-pass membrane protein</topology>
    </subcellularLocation>
</comment>
<comment type="similarity">
    <text evidence="2 10">Belongs to the binding-protein-dependent transport system permease family. CysTW subfamily.</text>
</comment>
<protein>
    <recommendedName>
        <fullName evidence="10">Phosphate transport system permease protein</fullName>
    </recommendedName>
</protein>
<evidence type="ECO:0000313" key="13">
    <source>
        <dbReference type="Proteomes" id="UP000277582"/>
    </source>
</evidence>
<keyword evidence="3 9" id="KW-0813">Transport</keyword>
<dbReference type="NCBIfam" id="TIGR02138">
    <property type="entry name" value="phosphate_pstC"/>
    <property type="match status" value="1"/>
</dbReference>
<dbReference type="GO" id="GO:0006817">
    <property type="term" value="P:phosphate ion transport"/>
    <property type="evidence" value="ECO:0007669"/>
    <property type="project" value="UniProtKB-KW"/>
</dbReference>
<name>A0A3R9PWZ5_9CREN</name>
<dbReference type="InterPro" id="IPR051124">
    <property type="entry name" value="Phosphate_Transport_Permease"/>
</dbReference>
<evidence type="ECO:0000256" key="8">
    <source>
        <dbReference type="ARBA" id="ARBA00023136"/>
    </source>
</evidence>
<dbReference type="OrthoDB" id="338493at2157"/>
<evidence type="ECO:0000256" key="10">
    <source>
        <dbReference type="RuleBase" id="RU363054"/>
    </source>
</evidence>
<dbReference type="RefSeq" id="WP_125671225.1">
    <property type="nucleotide sequence ID" value="NZ_RCOS01000076.1"/>
</dbReference>
<dbReference type="PANTHER" id="PTHR30425">
    <property type="entry name" value="PHOSPHATE TRANSPORT SYSTEM PERMEASE PROTEIN PST"/>
    <property type="match status" value="1"/>
</dbReference>
<evidence type="ECO:0000313" key="12">
    <source>
        <dbReference type="EMBL" id="RSN75287.1"/>
    </source>
</evidence>
<dbReference type="Pfam" id="PF00528">
    <property type="entry name" value="BPD_transp_1"/>
    <property type="match status" value="1"/>
</dbReference>
<dbReference type="SUPFAM" id="SSF161098">
    <property type="entry name" value="MetI-like"/>
    <property type="match status" value="1"/>
</dbReference>
<evidence type="ECO:0000256" key="4">
    <source>
        <dbReference type="ARBA" id="ARBA00022475"/>
    </source>
</evidence>
<evidence type="ECO:0000256" key="1">
    <source>
        <dbReference type="ARBA" id="ARBA00004651"/>
    </source>
</evidence>
<evidence type="ECO:0000256" key="9">
    <source>
        <dbReference type="RuleBase" id="RU363032"/>
    </source>
</evidence>
<proteinExistence type="inferred from homology"/>
<evidence type="ECO:0000259" key="11">
    <source>
        <dbReference type="PROSITE" id="PS50928"/>
    </source>
</evidence>
<dbReference type="EMBL" id="RCOS01000076">
    <property type="protein sequence ID" value="RSN75287.1"/>
    <property type="molecule type" value="Genomic_DNA"/>
</dbReference>
<comment type="caution">
    <text evidence="10">Lacks conserved residue(s) required for the propagation of feature annotation.</text>
</comment>
<feature type="transmembrane region" description="Helical" evidence="9">
    <location>
        <begin position="59"/>
        <end position="85"/>
    </location>
</feature>
<feature type="transmembrane region" description="Helical" evidence="9">
    <location>
        <begin position="97"/>
        <end position="121"/>
    </location>
</feature>
<keyword evidence="6 9" id="KW-0812">Transmembrane</keyword>
<sequence length="296" mass="31665">MDPVKLISLFSSIFILLFIFTTFSSLLLASNESISKFGFSFLISADWDPVEGRFGALPAIAGTAITTAISVLIASAIGIGTAVYISGGYSPYWVRRIIAPLIDSLAAVPSVVIGLFGLLFLSPLLENVYSLISSHLYFIPIFGGPVRGISIMTASLILSMMIIPTIASLSSSAIEMVPVELKEGARALGATRWETLRIITLPYASSYIISSILLATARALGETMAVTMVIGNSHDMPKSLFQPGCTITSVIASEFLEATSSLYISSLMELGLILLLISLLVNITAIFMRRGFYARA</sequence>
<feature type="domain" description="ABC transmembrane type-1" evidence="11">
    <location>
        <begin position="60"/>
        <end position="285"/>
    </location>
</feature>
<evidence type="ECO:0000256" key="3">
    <source>
        <dbReference type="ARBA" id="ARBA00022448"/>
    </source>
</evidence>
<gene>
    <name evidence="12" type="primary">pstC</name>
    <name evidence="12" type="ORF">D6D85_06560</name>
</gene>
<dbReference type="InterPro" id="IPR035906">
    <property type="entry name" value="MetI-like_sf"/>
</dbReference>
<dbReference type="Gene3D" id="1.10.3720.10">
    <property type="entry name" value="MetI-like"/>
    <property type="match status" value="1"/>
</dbReference>
<dbReference type="AlphaFoldDB" id="A0A3R9PWZ5"/>
<keyword evidence="5 10" id="KW-0592">Phosphate transport</keyword>
<feature type="transmembrane region" description="Helical" evidence="9">
    <location>
        <begin position="6"/>
        <end position="29"/>
    </location>
</feature>
<dbReference type="InterPro" id="IPR000515">
    <property type="entry name" value="MetI-like"/>
</dbReference>
<accession>A0A3R9PWZ5</accession>